<keyword evidence="7" id="KW-0249">Electron transport</keyword>
<gene>
    <name evidence="9" type="ORF">FD41_GL000386</name>
</gene>
<dbReference type="EMBL" id="AZFY01000096">
    <property type="protein sequence ID" value="KRM07429.1"/>
    <property type="molecule type" value="Genomic_DNA"/>
</dbReference>
<reference evidence="9 10" key="1">
    <citation type="journal article" date="2015" name="Genome Announc.">
        <title>Expanding the biotechnology potential of lactobacilli through comparative genomics of 213 strains and associated genera.</title>
        <authorList>
            <person name="Sun Z."/>
            <person name="Harris H.M."/>
            <person name="McCann A."/>
            <person name="Guo C."/>
            <person name="Argimon S."/>
            <person name="Zhang W."/>
            <person name="Yang X."/>
            <person name="Jeffery I.B."/>
            <person name="Cooney J.C."/>
            <person name="Kagawa T.F."/>
            <person name="Liu W."/>
            <person name="Song Y."/>
            <person name="Salvetti E."/>
            <person name="Wrobel A."/>
            <person name="Rasinkangas P."/>
            <person name="Parkhill J."/>
            <person name="Rea M.C."/>
            <person name="O'Sullivan O."/>
            <person name="Ritari J."/>
            <person name="Douillard F.P."/>
            <person name="Paul Ross R."/>
            <person name="Yang R."/>
            <person name="Briner A.E."/>
            <person name="Felis G.E."/>
            <person name="de Vos W.M."/>
            <person name="Barrangou R."/>
            <person name="Klaenhammer T.R."/>
            <person name="Caufield P.W."/>
            <person name="Cui Y."/>
            <person name="Zhang H."/>
            <person name="O'Toole P.W."/>
        </authorList>
    </citation>
    <scope>NUCLEOTIDE SEQUENCE [LARGE SCALE GENOMIC DNA]</scope>
    <source>
        <strain evidence="9 10">DSM 18382</strain>
    </source>
</reference>
<dbReference type="InterPro" id="IPR001094">
    <property type="entry name" value="Flavdoxin-like"/>
</dbReference>
<feature type="domain" description="Flavodoxin-like" evidence="8">
    <location>
        <begin position="7"/>
        <end position="147"/>
    </location>
</feature>
<keyword evidence="10" id="KW-1185">Reference proteome</keyword>
<dbReference type="Pfam" id="PF00258">
    <property type="entry name" value="Flavodoxin_1"/>
    <property type="match status" value="1"/>
</dbReference>
<keyword evidence="5" id="KW-0285">Flavoprotein</keyword>
<evidence type="ECO:0000313" key="10">
    <source>
        <dbReference type="Proteomes" id="UP000051966"/>
    </source>
</evidence>
<dbReference type="Gene3D" id="3.40.50.360">
    <property type="match status" value="1"/>
</dbReference>
<organism evidence="9 10">
    <name type="scientific">Lentilactobacillus farraginis DSM 18382 = JCM 14108</name>
    <dbReference type="NCBI Taxonomy" id="1423743"/>
    <lineage>
        <taxon>Bacteria</taxon>
        <taxon>Bacillati</taxon>
        <taxon>Bacillota</taxon>
        <taxon>Bacilli</taxon>
        <taxon>Lactobacillales</taxon>
        <taxon>Lactobacillaceae</taxon>
        <taxon>Lentilactobacillus</taxon>
    </lineage>
</organism>
<name>A0A0R1VPU8_9LACO</name>
<evidence type="ECO:0000256" key="2">
    <source>
        <dbReference type="ARBA" id="ARBA00003297"/>
    </source>
</evidence>
<dbReference type="GO" id="GO:0010181">
    <property type="term" value="F:FMN binding"/>
    <property type="evidence" value="ECO:0007669"/>
    <property type="project" value="InterPro"/>
</dbReference>
<dbReference type="Proteomes" id="UP000051966">
    <property type="component" value="Unassembled WGS sequence"/>
</dbReference>
<dbReference type="InterPro" id="IPR008254">
    <property type="entry name" value="Flavodoxin/NO_synth"/>
</dbReference>
<comment type="caution">
    <text evidence="9">The sequence shown here is derived from an EMBL/GenBank/DDBJ whole genome shotgun (WGS) entry which is preliminary data.</text>
</comment>
<evidence type="ECO:0000256" key="4">
    <source>
        <dbReference type="ARBA" id="ARBA00022448"/>
    </source>
</evidence>
<evidence type="ECO:0000259" key="8">
    <source>
        <dbReference type="PROSITE" id="PS50902"/>
    </source>
</evidence>
<dbReference type="PANTHER" id="PTHR42809">
    <property type="entry name" value="FLAVODOXIN 2"/>
    <property type="match status" value="1"/>
</dbReference>
<dbReference type="AlphaFoldDB" id="A0A0R1VPU8"/>
<dbReference type="InterPro" id="IPR029039">
    <property type="entry name" value="Flavoprotein-like_sf"/>
</dbReference>
<comment type="function">
    <text evidence="2">Low-potential electron donor to a number of redox enzymes.</text>
</comment>
<comment type="similarity">
    <text evidence="3">Belongs to the flavodoxin family.</text>
</comment>
<evidence type="ECO:0000313" key="9">
    <source>
        <dbReference type="EMBL" id="KRM07429.1"/>
    </source>
</evidence>
<dbReference type="PROSITE" id="PS50902">
    <property type="entry name" value="FLAVODOXIN_LIKE"/>
    <property type="match status" value="1"/>
</dbReference>
<evidence type="ECO:0000256" key="1">
    <source>
        <dbReference type="ARBA" id="ARBA00001917"/>
    </source>
</evidence>
<keyword evidence="4" id="KW-0813">Transport</keyword>
<accession>A0A0R1VPU8</accession>
<sequence>MAKMLSATVIYASLTGNNAEIATFITNYLIKQAVQTKMIDMLQADLDEITDRNILVVVPYTYGSGDLPPEGLAVYDDVHQTDLNQLTYGVVGSGDRLYGADFCRAVTIFDAALAHAGANRGADPLFVDLQPDIKDQAAISTFVDQIIQQTTMRAKQS</sequence>
<dbReference type="SUPFAM" id="SSF52218">
    <property type="entry name" value="Flavoproteins"/>
    <property type="match status" value="1"/>
</dbReference>
<keyword evidence="6" id="KW-0288">FMN</keyword>
<evidence type="ECO:0000256" key="6">
    <source>
        <dbReference type="ARBA" id="ARBA00022643"/>
    </source>
</evidence>
<proteinExistence type="inferred from homology"/>
<evidence type="ECO:0000256" key="7">
    <source>
        <dbReference type="ARBA" id="ARBA00022982"/>
    </source>
</evidence>
<dbReference type="InterPro" id="IPR050619">
    <property type="entry name" value="Flavodoxin"/>
</dbReference>
<evidence type="ECO:0000256" key="5">
    <source>
        <dbReference type="ARBA" id="ARBA00022630"/>
    </source>
</evidence>
<evidence type="ECO:0000256" key="3">
    <source>
        <dbReference type="ARBA" id="ARBA00005267"/>
    </source>
</evidence>
<dbReference type="GO" id="GO:0016651">
    <property type="term" value="F:oxidoreductase activity, acting on NAD(P)H"/>
    <property type="evidence" value="ECO:0007669"/>
    <property type="project" value="UniProtKB-ARBA"/>
</dbReference>
<dbReference type="PRINTS" id="PR00369">
    <property type="entry name" value="FLAVODOXIN"/>
</dbReference>
<dbReference type="PANTHER" id="PTHR42809:SF1">
    <property type="entry name" value="FLAVODOXIN 1"/>
    <property type="match status" value="1"/>
</dbReference>
<comment type="cofactor">
    <cofactor evidence="1">
        <name>FMN</name>
        <dbReference type="ChEBI" id="CHEBI:58210"/>
    </cofactor>
</comment>
<protein>
    <submittedName>
        <fullName evidence="9">Flavodoxin</fullName>
    </submittedName>
</protein>
<dbReference type="PATRIC" id="fig|1423743.5.peg.400"/>